<evidence type="ECO:0000256" key="1">
    <source>
        <dbReference type="SAM" id="Coils"/>
    </source>
</evidence>
<feature type="region of interest" description="Disordered" evidence="2">
    <location>
        <begin position="516"/>
        <end position="566"/>
    </location>
</feature>
<evidence type="ECO:0000256" key="2">
    <source>
        <dbReference type="SAM" id="MobiDB-lite"/>
    </source>
</evidence>
<keyword evidence="1" id="KW-0175">Coiled coil</keyword>
<feature type="compositionally biased region" description="Basic and acidic residues" evidence="2">
    <location>
        <begin position="627"/>
        <end position="638"/>
    </location>
</feature>
<accession>A0A1I8E9V5</accession>
<feature type="region of interest" description="Disordered" evidence="2">
    <location>
        <begin position="626"/>
        <end position="654"/>
    </location>
</feature>
<reference evidence="3" key="1">
    <citation type="submission" date="2016-11" db="UniProtKB">
        <authorList>
            <consortium name="WormBaseParasite"/>
        </authorList>
    </citation>
    <scope>IDENTIFICATION</scope>
    <source>
        <strain evidence="3">pt0022</strain>
    </source>
</reference>
<protein>
    <submittedName>
        <fullName evidence="3">Uncharacterized protein</fullName>
    </submittedName>
</protein>
<dbReference type="AlphaFoldDB" id="A0A1I8E9V5"/>
<dbReference type="WBParaSite" id="maker-PairedContig_1175-snap-gene-1.16-mRNA-1">
    <property type="protein sequence ID" value="maker-PairedContig_1175-snap-gene-1.16-mRNA-1"/>
    <property type="gene ID" value="maker-PairedContig_1175-snap-gene-1.16"/>
</dbReference>
<organism evidence="3">
    <name type="scientific">Wuchereria bancrofti</name>
    <dbReference type="NCBI Taxonomy" id="6293"/>
    <lineage>
        <taxon>Eukaryota</taxon>
        <taxon>Metazoa</taxon>
        <taxon>Ecdysozoa</taxon>
        <taxon>Nematoda</taxon>
        <taxon>Chromadorea</taxon>
        <taxon>Rhabditida</taxon>
        <taxon>Spirurina</taxon>
        <taxon>Spiruromorpha</taxon>
        <taxon>Filarioidea</taxon>
        <taxon>Onchocercidae</taxon>
        <taxon>Wuchereria</taxon>
    </lineage>
</organism>
<name>A0A1I8E9V5_WUCBA</name>
<sequence length="654" mass="75743">MPKSLSDDLEEGEIFDNEETVIKQSNVNEYSNRGSNERTNLTKKKCFQSLNYGHNGSFHSNNNLKIPYQSAISVELNKDNLQASNDEKEENMSEDIHDYELNDEDDDEECFLDHWLIDEDELEDEFNVADFQDELVEYQSNSDDELDDDDNKNSSDFSGKIACSERITAANKFHTMKALAMDTKDRTNKIAIADEKEMRTNLAKEMPVDDSWIFHSLDETPRIVMQGNEPMDSYMLSESEGNLKEQLAEMDLSKFEVMIDVTVSGYLNCGNKKQMLHEESSSHTKQIVELERKFSEEKEHYVRNMYSLLVTARTQIAALKKENDKLKMKLQANCTMNCPKCKHQICLRNNLLKPKYIKVLKGRCAIEMLFDNLAKMEEWLAANYLDINSDGLPVVLELPQKPTLTSTNSLLAPETDTIHDIHRNTGKVMPTSSDLPQKPESIFPVKRGQNIQAVRTASNFNKTFFKKRAISDLFNERTNYFILEHSTKQYEKLNHVLQDEKGQEKTSSSIAYDFCGKRKKRSHEKKRSGSNKCEEQQRHHILSTYTSPDGSLDRDQRRHLSSPRSYNFHVSDLNTKLKAAKDMTSMSNRKVADRRTAINNLGNRFEYRSPSEEYRRESVRSPVYYGRADEGSYREHQNHSPRPSRIRRSVERKL</sequence>
<feature type="compositionally biased region" description="Basic residues" evidence="2">
    <location>
        <begin position="517"/>
        <end position="529"/>
    </location>
</feature>
<evidence type="ECO:0000313" key="3">
    <source>
        <dbReference type="WBParaSite" id="maker-PairedContig_1175-snap-gene-1.16-mRNA-1"/>
    </source>
</evidence>
<proteinExistence type="predicted"/>
<feature type="coiled-coil region" evidence="1">
    <location>
        <begin position="273"/>
        <end position="329"/>
    </location>
</feature>